<organism evidence="1 2">
    <name type="scientific">Phyllosticta paracitricarpa</name>
    <dbReference type="NCBI Taxonomy" id="2016321"/>
    <lineage>
        <taxon>Eukaryota</taxon>
        <taxon>Fungi</taxon>
        <taxon>Dikarya</taxon>
        <taxon>Ascomycota</taxon>
        <taxon>Pezizomycotina</taxon>
        <taxon>Dothideomycetes</taxon>
        <taxon>Dothideomycetes incertae sedis</taxon>
        <taxon>Botryosphaeriales</taxon>
        <taxon>Phyllostictaceae</taxon>
        <taxon>Phyllosticta</taxon>
    </lineage>
</organism>
<accession>A0ABR1NAL2</accession>
<gene>
    <name evidence="1" type="ORF">JOL62DRAFT_41100</name>
</gene>
<protein>
    <submittedName>
        <fullName evidence="1">Uncharacterized protein</fullName>
    </submittedName>
</protein>
<evidence type="ECO:0000313" key="2">
    <source>
        <dbReference type="Proteomes" id="UP001367316"/>
    </source>
</evidence>
<dbReference type="Proteomes" id="UP001367316">
    <property type="component" value="Unassembled WGS sequence"/>
</dbReference>
<keyword evidence="2" id="KW-1185">Reference proteome</keyword>
<name>A0ABR1NAL2_9PEZI</name>
<evidence type="ECO:0000313" key="1">
    <source>
        <dbReference type="EMBL" id="KAK7612233.1"/>
    </source>
</evidence>
<proteinExistence type="predicted"/>
<comment type="caution">
    <text evidence="1">The sequence shown here is derived from an EMBL/GenBank/DDBJ whole genome shotgun (WGS) entry which is preliminary data.</text>
</comment>
<sequence length="254" mass="28548">MDLDLDHCAALPAHEPCRKPACHVGFGFGLLPSSLGDRLVNYHPSNMYSITYPETFQSMIVSLLWAACSKVRNLPAEPFEPWPEGQSGKRCHQSQKNVHDRTGHFAVSAPHSPVLNCLVPDILACAYVRDARLCLRIRHMARLFARARRPGASYRAPPWTRHWWSSLTSLGLARVERCSLEHRWAAHWPRRQSLGTKRQSTSVAGDATQSEGGFELVYSGRRDWAEDRGAGEERVRRLRRGFGGFMGVRASGSM</sequence>
<reference evidence="1 2" key="1">
    <citation type="submission" date="2024-04" db="EMBL/GenBank/DDBJ databases">
        <title>Phyllosticta paracitricarpa is synonymous to the EU quarantine fungus P. citricarpa based on phylogenomic analyses.</title>
        <authorList>
            <consortium name="Lawrence Berkeley National Laboratory"/>
            <person name="Van ingen-buijs V.A."/>
            <person name="Van westerhoven A.C."/>
            <person name="Haridas S."/>
            <person name="Skiadas P."/>
            <person name="Martin F."/>
            <person name="Groenewald J.Z."/>
            <person name="Crous P.W."/>
            <person name="Seidl M.F."/>
        </authorList>
    </citation>
    <scope>NUCLEOTIDE SEQUENCE [LARGE SCALE GENOMIC DNA]</scope>
    <source>
        <strain evidence="1 2">CBS 141358</strain>
    </source>
</reference>
<dbReference type="EMBL" id="JBBPBF010000011">
    <property type="protein sequence ID" value="KAK7612233.1"/>
    <property type="molecule type" value="Genomic_DNA"/>
</dbReference>